<keyword evidence="1" id="KW-0812">Transmembrane</keyword>
<organism evidence="2 3">
    <name type="scientific">Cercophora samala</name>
    <dbReference type="NCBI Taxonomy" id="330535"/>
    <lineage>
        <taxon>Eukaryota</taxon>
        <taxon>Fungi</taxon>
        <taxon>Dikarya</taxon>
        <taxon>Ascomycota</taxon>
        <taxon>Pezizomycotina</taxon>
        <taxon>Sordariomycetes</taxon>
        <taxon>Sordariomycetidae</taxon>
        <taxon>Sordariales</taxon>
        <taxon>Lasiosphaeriaceae</taxon>
        <taxon>Cercophora</taxon>
    </lineage>
</organism>
<feature type="non-terminal residue" evidence="2">
    <location>
        <position position="77"/>
    </location>
</feature>
<keyword evidence="3" id="KW-1185">Reference proteome</keyword>
<feature type="transmembrane region" description="Helical" evidence="1">
    <location>
        <begin position="12"/>
        <end position="33"/>
    </location>
</feature>
<reference evidence="2" key="1">
    <citation type="submission" date="2023-06" db="EMBL/GenBank/DDBJ databases">
        <title>Genome-scale phylogeny and comparative genomics of the fungal order Sordariales.</title>
        <authorList>
            <consortium name="Lawrence Berkeley National Laboratory"/>
            <person name="Hensen N."/>
            <person name="Bonometti L."/>
            <person name="Westerberg I."/>
            <person name="Brannstrom I.O."/>
            <person name="Guillou S."/>
            <person name="Cros-Aarteil S."/>
            <person name="Calhoun S."/>
            <person name="Haridas S."/>
            <person name="Kuo A."/>
            <person name="Mondo S."/>
            <person name="Pangilinan J."/>
            <person name="Riley R."/>
            <person name="Labutti K."/>
            <person name="Andreopoulos B."/>
            <person name="Lipzen A."/>
            <person name="Chen C."/>
            <person name="Yanf M."/>
            <person name="Daum C."/>
            <person name="Ng V."/>
            <person name="Clum A."/>
            <person name="Steindorff A."/>
            <person name="Ohm R."/>
            <person name="Martin F."/>
            <person name="Silar P."/>
            <person name="Natvig D."/>
            <person name="Lalanne C."/>
            <person name="Gautier V."/>
            <person name="Ament-Velasquez S.L."/>
            <person name="Kruys A."/>
            <person name="Hutchinson M.I."/>
            <person name="Powell A.J."/>
            <person name="Barry K."/>
            <person name="Miller A.N."/>
            <person name="Grigoriev I.V."/>
            <person name="Debuchy R."/>
            <person name="Gladieux P."/>
            <person name="Thoren M.H."/>
            <person name="Johannesson H."/>
        </authorList>
    </citation>
    <scope>NUCLEOTIDE SEQUENCE</scope>
    <source>
        <strain evidence="2">CBS 307.81</strain>
    </source>
</reference>
<dbReference type="EMBL" id="JAULSY010000038">
    <property type="protein sequence ID" value="KAK0669880.1"/>
    <property type="molecule type" value="Genomic_DNA"/>
</dbReference>
<dbReference type="Proteomes" id="UP001174997">
    <property type="component" value="Unassembled WGS sequence"/>
</dbReference>
<keyword evidence="1" id="KW-1133">Transmembrane helix</keyword>
<sequence length="77" mass="8967">MHPQQGGSYYSILWLLWLLWLVFSLGGLGWRAFHYVIRELPKGSFWVAWGVLVYVNSWCIPTSQTWDGHALARMVVD</sequence>
<evidence type="ECO:0000313" key="3">
    <source>
        <dbReference type="Proteomes" id="UP001174997"/>
    </source>
</evidence>
<accession>A0AA39ZF63</accession>
<evidence type="ECO:0000256" key="1">
    <source>
        <dbReference type="SAM" id="Phobius"/>
    </source>
</evidence>
<keyword evidence="1" id="KW-0472">Membrane</keyword>
<gene>
    <name evidence="2" type="ORF">QBC41DRAFT_319031</name>
</gene>
<evidence type="ECO:0000313" key="2">
    <source>
        <dbReference type="EMBL" id="KAK0669880.1"/>
    </source>
</evidence>
<proteinExistence type="predicted"/>
<comment type="caution">
    <text evidence="2">The sequence shown here is derived from an EMBL/GenBank/DDBJ whole genome shotgun (WGS) entry which is preliminary data.</text>
</comment>
<name>A0AA39ZF63_9PEZI</name>
<protein>
    <submittedName>
        <fullName evidence="2">Uncharacterized protein</fullName>
    </submittedName>
</protein>
<dbReference type="AlphaFoldDB" id="A0AA39ZF63"/>